<dbReference type="Pfam" id="PF03466">
    <property type="entry name" value="LysR_substrate"/>
    <property type="match status" value="1"/>
</dbReference>
<dbReference type="PROSITE" id="PS50931">
    <property type="entry name" value="HTH_LYSR"/>
    <property type="match status" value="1"/>
</dbReference>
<evidence type="ECO:0000256" key="1">
    <source>
        <dbReference type="ARBA" id="ARBA00009437"/>
    </source>
</evidence>
<name>A0A158GSA0_CABCO</name>
<proteinExistence type="inferred from homology"/>
<keyword evidence="3" id="KW-0238">DNA-binding</keyword>
<feature type="domain" description="HTH lysR-type" evidence="5">
    <location>
        <begin position="29"/>
        <end position="86"/>
    </location>
</feature>
<dbReference type="InterPro" id="IPR036390">
    <property type="entry name" value="WH_DNA-bd_sf"/>
</dbReference>
<evidence type="ECO:0000259" key="5">
    <source>
        <dbReference type="PROSITE" id="PS50931"/>
    </source>
</evidence>
<evidence type="ECO:0000313" key="7">
    <source>
        <dbReference type="Proteomes" id="UP000054740"/>
    </source>
</evidence>
<sequence>MDGSVTLRSKDFGEQTMNYDEEVPQARAMSLRQIEVFRAIMMTGSISEAARSLYVAQPSVSRVLQVTESRLGFLLFERKRGRLYPTPEAKRIFEEVVRAYEGIERVESLVRSLADGSSGKLNIVCSPSLGVHLVPLAIARFHAEFEHLPISFEPLTHNHLVPRVLFGKNYIGVSMFEVEHPNIVTVPLEGGRVWCVGKKGTLGRRRTLDPKQIAAMPWIDYEHDTPLGRIVGKVFSGTPRPEPVVRVRSAISACTLAKEGVGVAIVDPFCIDADMRAALDVVPLHADADHRLTTSLLYSHVEPLSSVARRFVEILHDVLKQHLATRRTVRAGVA</sequence>
<gene>
    <name evidence="6" type="ORF">AWB70_02427</name>
</gene>
<dbReference type="InterPro" id="IPR000847">
    <property type="entry name" value="LysR_HTH_N"/>
</dbReference>
<dbReference type="PANTHER" id="PTHR30427:SF1">
    <property type="entry name" value="TRANSCRIPTIONAL ACTIVATOR PROTEIN LYSR"/>
    <property type="match status" value="1"/>
</dbReference>
<evidence type="ECO:0000256" key="4">
    <source>
        <dbReference type="ARBA" id="ARBA00023163"/>
    </source>
</evidence>
<dbReference type="SUPFAM" id="SSF53850">
    <property type="entry name" value="Periplasmic binding protein-like II"/>
    <property type="match status" value="1"/>
</dbReference>
<dbReference type="AlphaFoldDB" id="A0A158GSA0"/>
<organism evidence="6 7">
    <name type="scientific">Caballeronia cordobensis</name>
    <name type="common">Burkholderia cordobensis</name>
    <dbReference type="NCBI Taxonomy" id="1353886"/>
    <lineage>
        <taxon>Bacteria</taxon>
        <taxon>Pseudomonadati</taxon>
        <taxon>Pseudomonadota</taxon>
        <taxon>Betaproteobacteria</taxon>
        <taxon>Burkholderiales</taxon>
        <taxon>Burkholderiaceae</taxon>
        <taxon>Caballeronia</taxon>
    </lineage>
</organism>
<dbReference type="Gene3D" id="3.40.190.290">
    <property type="match status" value="1"/>
</dbReference>
<comment type="similarity">
    <text evidence="1">Belongs to the LysR transcriptional regulatory family.</text>
</comment>
<dbReference type="Gene3D" id="1.10.10.10">
    <property type="entry name" value="Winged helix-like DNA-binding domain superfamily/Winged helix DNA-binding domain"/>
    <property type="match status" value="1"/>
</dbReference>
<evidence type="ECO:0000313" key="6">
    <source>
        <dbReference type="EMBL" id="SAL34958.1"/>
    </source>
</evidence>
<dbReference type="Pfam" id="PF00126">
    <property type="entry name" value="HTH_1"/>
    <property type="match status" value="1"/>
</dbReference>
<keyword evidence="7" id="KW-1185">Reference proteome</keyword>
<reference evidence="7" key="1">
    <citation type="submission" date="2016-01" db="EMBL/GenBank/DDBJ databases">
        <authorList>
            <person name="Peeters C."/>
        </authorList>
    </citation>
    <scope>NUCLEOTIDE SEQUENCE [LARGE SCALE GENOMIC DNA]</scope>
</reference>
<dbReference type="GO" id="GO:0043565">
    <property type="term" value="F:sequence-specific DNA binding"/>
    <property type="evidence" value="ECO:0007669"/>
    <property type="project" value="TreeGrafter"/>
</dbReference>
<evidence type="ECO:0000256" key="3">
    <source>
        <dbReference type="ARBA" id="ARBA00023125"/>
    </source>
</evidence>
<dbReference type="GO" id="GO:0003700">
    <property type="term" value="F:DNA-binding transcription factor activity"/>
    <property type="evidence" value="ECO:0007669"/>
    <property type="project" value="InterPro"/>
</dbReference>
<accession>A0A158GSA0</accession>
<evidence type="ECO:0000256" key="2">
    <source>
        <dbReference type="ARBA" id="ARBA00023015"/>
    </source>
</evidence>
<dbReference type="EMBL" id="FCNY02000005">
    <property type="protein sequence ID" value="SAL34958.1"/>
    <property type="molecule type" value="Genomic_DNA"/>
</dbReference>
<dbReference type="Proteomes" id="UP000054740">
    <property type="component" value="Unassembled WGS sequence"/>
</dbReference>
<dbReference type="PANTHER" id="PTHR30427">
    <property type="entry name" value="TRANSCRIPTIONAL ACTIVATOR PROTEIN LYSR"/>
    <property type="match status" value="1"/>
</dbReference>
<keyword evidence="2" id="KW-0805">Transcription regulation</keyword>
<protein>
    <submittedName>
        <fullName evidence="6">LysR family transcriptional regulator</fullName>
    </submittedName>
</protein>
<keyword evidence="4" id="KW-0804">Transcription</keyword>
<dbReference type="GO" id="GO:0010628">
    <property type="term" value="P:positive regulation of gene expression"/>
    <property type="evidence" value="ECO:0007669"/>
    <property type="project" value="TreeGrafter"/>
</dbReference>
<dbReference type="SUPFAM" id="SSF46785">
    <property type="entry name" value="Winged helix' DNA-binding domain"/>
    <property type="match status" value="1"/>
</dbReference>
<dbReference type="InterPro" id="IPR036388">
    <property type="entry name" value="WH-like_DNA-bd_sf"/>
</dbReference>
<dbReference type="InterPro" id="IPR005119">
    <property type="entry name" value="LysR_subst-bd"/>
</dbReference>